<protein>
    <submittedName>
        <fullName evidence="1">Uncharacterized protein</fullName>
    </submittedName>
</protein>
<reference evidence="1" key="2">
    <citation type="submission" date="2020-05" db="UniProtKB">
        <authorList>
            <consortium name="EnsemblMetazoa"/>
        </authorList>
    </citation>
    <scope>IDENTIFICATION</scope>
    <source>
        <strain evidence="1">IAEA</strain>
    </source>
</reference>
<dbReference type="EnsemblMetazoa" id="GPPI006854-RA">
    <property type="protein sequence ID" value="GPPI006854-PA"/>
    <property type="gene ID" value="GPPI006854"/>
</dbReference>
<evidence type="ECO:0000313" key="1">
    <source>
        <dbReference type="EnsemblMetazoa" id="GPPI006854-PA"/>
    </source>
</evidence>
<name>A0A1B0ASE3_9MUSC</name>
<dbReference type="AlphaFoldDB" id="A0A1B0ASE3"/>
<proteinExistence type="predicted"/>
<reference evidence="2" key="1">
    <citation type="submission" date="2015-01" db="EMBL/GenBank/DDBJ databases">
        <authorList>
            <person name="Aksoy S."/>
            <person name="Warren W."/>
            <person name="Wilson R.K."/>
        </authorList>
    </citation>
    <scope>NUCLEOTIDE SEQUENCE [LARGE SCALE GENOMIC DNA]</scope>
    <source>
        <strain evidence="2">IAEA</strain>
    </source>
</reference>
<organism evidence="1 2">
    <name type="scientific">Glossina palpalis gambiensis</name>
    <dbReference type="NCBI Taxonomy" id="67801"/>
    <lineage>
        <taxon>Eukaryota</taxon>
        <taxon>Metazoa</taxon>
        <taxon>Ecdysozoa</taxon>
        <taxon>Arthropoda</taxon>
        <taxon>Hexapoda</taxon>
        <taxon>Insecta</taxon>
        <taxon>Pterygota</taxon>
        <taxon>Neoptera</taxon>
        <taxon>Endopterygota</taxon>
        <taxon>Diptera</taxon>
        <taxon>Brachycera</taxon>
        <taxon>Muscomorpha</taxon>
        <taxon>Hippoboscoidea</taxon>
        <taxon>Glossinidae</taxon>
        <taxon>Glossina</taxon>
    </lineage>
</organism>
<dbReference type="EMBL" id="JXJN01002744">
    <property type="status" value="NOT_ANNOTATED_CDS"/>
    <property type="molecule type" value="Genomic_DNA"/>
</dbReference>
<sequence length="116" mass="13591">MQLEVRKLICHERTMKIINKTKAKLGGIVKIIDLKQSPNLVPHRERSSNGDLIFRDPLENDDQKPKCFQLIVARDSRNDLKNKLKFTFLTGLYEKKVKFSLKFLPFIAFQSKFINN</sequence>
<keyword evidence="2" id="KW-1185">Reference proteome</keyword>
<dbReference type="VEuPathDB" id="VectorBase:GPPI006854"/>
<accession>A0A1B0ASE3</accession>
<evidence type="ECO:0000313" key="2">
    <source>
        <dbReference type="Proteomes" id="UP000092460"/>
    </source>
</evidence>
<dbReference type="Proteomes" id="UP000092460">
    <property type="component" value="Unassembled WGS sequence"/>
</dbReference>